<dbReference type="Proteomes" id="UP001160625">
    <property type="component" value="Unassembled WGS sequence"/>
</dbReference>
<organism evidence="1 2">
    <name type="scientific">Sphingomonas oryzagri</name>
    <dbReference type="NCBI Taxonomy" id="3042314"/>
    <lineage>
        <taxon>Bacteria</taxon>
        <taxon>Pseudomonadati</taxon>
        <taxon>Pseudomonadota</taxon>
        <taxon>Alphaproteobacteria</taxon>
        <taxon>Sphingomonadales</taxon>
        <taxon>Sphingomonadaceae</taxon>
        <taxon>Sphingomonas</taxon>
    </lineage>
</organism>
<comment type="caution">
    <text evidence="1">The sequence shown here is derived from an EMBL/GenBank/DDBJ whole genome shotgun (WGS) entry which is preliminary data.</text>
</comment>
<evidence type="ECO:0000313" key="2">
    <source>
        <dbReference type="Proteomes" id="UP001160625"/>
    </source>
</evidence>
<protein>
    <submittedName>
        <fullName evidence="1">Uncharacterized protein</fullName>
    </submittedName>
</protein>
<reference evidence="1" key="1">
    <citation type="submission" date="2023-04" db="EMBL/GenBank/DDBJ databases">
        <title>Sphingomonas sp. MAHUQ-71 isolated from rice field.</title>
        <authorList>
            <person name="Huq M.A."/>
        </authorList>
    </citation>
    <scope>NUCLEOTIDE SEQUENCE</scope>
    <source>
        <strain evidence="1">MAHUQ-71</strain>
    </source>
</reference>
<proteinExistence type="predicted"/>
<keyword evidence="2" id="KW-1185">Reference proteome</keyword>
<sequence length="104" mass="11673">MSARSEGKLPDGVDRLHGEKRSTVVSDELNKLLTLLRDSLPKEATISFLFDGRLSVRIDVRQLEQVLAIEMVLPQLGGGIFHDVQRGQAPNHSFMHRVTARVDR</sequence>
<dbReference type="EMBL" id="JARYGZ010000001">
    <property type="protein sequence ID" value="MDH7638897.1"/>
    <property type="molecule type" value="Genomic_DNA"/>
</dbReference>
<name>A0ABT6N1E6_9SPHN</name>
<dbReference type="RefSeq" id="WP_281044171.1">
    <property type="nucleotide sequence ID" value="NZ_JARYGZ010000001.1"/>
</dbReference>
<evidence type="ECO:0000313" key="1">
    <source>
        <dbReference type="EMBL" id="MDH7638897.1"/>
    </source>
</evidence>
<accession>A0ABT6N1E6</accession>
<gene>
    <name evidence="1" type="ORF">QGN17_09165</name>
</gene>